<accession>A0A0F9DEW4</accession>
<feature type="non-terminal residue" evidence="1">
    <location>
        <position position="37"/>
    </location>
</feature>
<protein>
    <submittedName>
        <fullName evidence="1">Uncharacterized protein</fullName>
    </submittedName>
</protein>
<dbReference type="AlphaFoldDB" id="A0A0F9DEW4"/>
<reference evidence="1" key="1">
    <citation type="journal article" date="2015" name="Nature">
        <title>Complex archaea that bridge the gap between prokaryotes and eukaryotes.</title>
        <authorList>
            <person name="Spang A."/>
            <person name="Saw J.H."/>
            <person name="Jorgensen S.L."/>
            <person name="Zaremba-Niedzwiedzka K."/>
            <person name="Martijn J."/>
            <person name="Lind A.E."/>
            <person name="van Eijk R."/>
            <person name="Schleper C."/>
            <person name="Guy L."/>
            <person name="Ettema T.J."/>
        </authorList>
    </citation>
    <scope>NUCLEOTIDE SEQUENCE</scope>
</reference>
<dbReference type="EMBL" id="LAZR01029216">
    <property type="protein sequence ID" value="KKL60248.1"/>
    <property type="molecule type" value="Genomic_DNA"/>
</dbReference>
<gene>
    <name evidence="1" type="ORF">LCGC14_2207170</name>
</gene>
<organism evidence="1">
    <name type="scientific">marine sediment metagenome</name>
    <dbReference type="NCBI Taxonomy" id="412755"/>
    <lineage>
        <taxon>unclassified sequences</taxon>
        <taxon>metagenomes</taxon>
        <taxon>ecological metagenomes</taxon>
    </lineage>
</organism>
<sequence>MAKCFRCLDGDYLEQLDEYDGDVLQCLACGHKVNLDG</sequence>
<evidence type="ECO:0000313" key="1">
    <source>
        <dbReference type="EMBL" id="KKL60248.1"/>
    </source>
</evidence>
<proteinExistence type="predicted"/>
<name>A0A0F9DEW4_9ZZZZ</name>
<comment type="caution">
    <text evidence="1">The sequence shown here is derived from an EMBL/GenBank/DDBJ whole genome shotgun (WGS) entry which is preliminary data.</text>
</comment>